<feature type="compositionally biased region" description="Basic residues" evidence="4">
    <location>
        <begin position="811"/>
        <end position="823"/>
    </location>
</feature>
<dbReference type="AlphaFoldDB" id="A0A164ZT20"/>
<feature type="compositionally biased region" description="Basic and acidic residues" evidence="4">
    <location>
        <begin position="824"/>
        <end position="836"/>
    </location>
</feature>
<feature type="compositionally biased region" description="Polar residues" evidence="4">
    <location>
        <begin position="837"/>
        <end position="847"/>
    </location>
</feature>
<evidence type="ECO:0000256" key="3">
    <source>
        <dbReference type="PROSITE-ProRule" id="PRU10038"/>
    </source>
</evidence>
<organism evidence="6 7">
    <name type="scientific">Sistotremastrum niveocremeum HHB9708</name>
    <dbReference type="NCBI Taxonomy" id="1314777"/>
    <lineage>
        <taxon>Eukaryota</taxon>
        <taxon>Fungi</taxon>
        <taxon>Dikarya</taxon>
        <taxon>Basidiomycota</taxon>
        <taxon>Agaricomycotina</taxon>
        <taxon>Agaricomycetes</taxon>
        <taxon>Sistotremastrales</taxon>
        <taxon>Sistotremastraceae</taxon>
        <taxon>Sertulicium</taxon>
        <taxon>Sertulicium niveocremeum</taxon>
    </lineage>
</organism>
<dbReference type="Gene3D" id="3.40.50.1820">
    <property type="entry name" value="alpha/beta hydrolase"/>
    <property type="match status" value="2"/>
</dbReference>
<protein>
    <submittedName>
        <fullName evidence="6">Alpha/beta-hydrolase</fullName>
    </submittedName>
</protein>
<dbReference type="STRING" id="1314777.A0A164ZT20"/>
<dbReference type="Proteomes" id="UP000076722">
    <property type="component" value="Unassembled WGS sequence"/>
</dbReference>
<dbReference type="Pfam" id="PF07859">
    <property type="entry name" value="Abhydrolase_3"/>
    <property type="match status" value="2"/>
</dbReference>
<feature type="active site" evidence="3">
    <location>
        <position position="250"/>
    </location>
</feature>
<feature type="domain" description="Alpha/beta hydrolase fold-3" evidence="5">
    <location>
        <begin position="388"/>
        <end position="451"/>
    </location>
</feature>
<dbReference type="SUPFAM" id="SSF53474">
    <property type="entry name" value="alpha/beta-Hydrolases"/>
    <property type="match status" value="1"/>
</dbReference>
<evidence type="ECO:0000313" key="7">
    <source>
        <dbReference type="Proteomes" id="UP000076722"/>
    </source>
</evidence>
<dbReference type="InterPro" id="IPR013094">
    <property type="entry name" value="AB_hydrolase_3"/>
</dbReference>
<feature type="region of interest" description="Disordered" evidence="4">
    <location>
        <begin position="318"/>
        <end position="346"/>
    </location>
</feature>
<dbReference type="GO" id="GO:0016787">
    <property type="term" value="F:hydrolase activity"/>
    <property type="evidence" value="ECO:0007669"/>
    <property type="project" value="UniProtKB-KW"/>
</dbReference>
<name>A0A164ZT20_9AGAM</name>
<evidence type="ECO:0000313" key="6">
    <source>
        <dbReference type="EMBL" id="KZS98034.1"/>
    </source>
</evidence>
<dbReference type="PANTHER" id="PTHR48081">
    <property type="entry name" value="AB HYDROLASE SUPERFAMILY PROTEIN C4A8.06C"/>
    <property type="match status" value="1"/>
</dbReference>
<evidence type="ECO:0000256" key="2">
    <source>
        <dbReference type="ARBA" id="ARBA00022801"/>
    </source>
</evidence>
<evidence type="ECO:0000256" key="1">
    <source>
        <dbReference type="ARBA" id="ARBA00010515"/>
    </source>
</evidence>
<feature type="region of interest" description="Disordered" evidence="4">
    <location>
        <begin position="686"/>
        <end position="727"/>
    </location>
</feature>
<keyword evidence="7" id="KW-1185">Reference proteome</keyword>
<feature type="compositionally biased region" description="Acidic residues" evidence="4">
    <location>
        <begin position="543"/>
        <end position="553"/>
    </location>
</feature>
<dbReference type="InterPro" id="IPR050300">
    <property type="entry name" value="GDXG_lipolytic_enzyme"/>
</dbReference>
<proteinExistence type="inferred from homology"/>
<feature type="compositionally biased region" description="Polar residues" evidence="4">
    <location>
        <begin position="578"/>
        <end position="594"/>
    </location>
</feature>
<accession>A0A164ZT20</accession>
<dbReference type="InterPro" id="IPR033140">
    <property type="entry name" value="Lipase_GDXG_put_SER_AS"/>
</dbReference>
<feature type="region of interest" description="Disordered" evidence="4">
    <location>
        <begin position="804"/>
        <end position="847"/>
    </location>
</feature>
<feature type="region of interest" description="Disordered" evidence="4">
    <location>
        <begin position="522"/>
        <end position="599"/>
    </location>
</feature>
<comment type="similarity">
    <text evidence="1">Belongs to the 'GDXG' lipolytic enzyme family.</text>
</comment>
<dbReference type="EMBL" id="KV419396">
    <property type="protein sequence ID" value="KZS98034.1"/>
    <property type="molecule type" value="Genomic_DNA"/>
</dbReference>
<dbReference type="InterPro" id="IPR002168">
    <property type="entry name" value="Lipase_GDXG_HIS_AS"/>
</dbReference>
<sequence>MTIHTATVVARTTPVVIGTFLKHYRRKLQDSKEKRVNDPTDDILFDQAFHIVKSFIDYGTHDDVESLQAFTNTHIPSPPWAFTESVMIPLAKCNEAADLLIQWFGPQELQSIVGGEKWWQVRGLDGIEAEWLTMRSLLHSTRPGVSNNGETERKPPSMTRGLNSLERVMLYIHGGAFYWGSINTHRYQILRFARKIKGRCFAVNYRKAPQYPWPCPLQDCLAAYLFLIRPPPGVLHTAIDPGKIVLAGDSAGGGLCVALLTLIRDLGLPMPAGATLISPWVDLTHSFPSVMDNTETDIIPKYGFIHKPSTVWPIPALPESVGARAPPTDEPPPLPAPTGSDRESLMAQHDPSSIEGNVMGDMNSRKTVPAENTVPSEKPNQVVIVAMDDASKTPIELRSQIQLYATNDQVEHPLVSPLLQGSLGGLCPLYILAGNNEVLRDEIVYLAHRAAHPEQYNIRDGLLDQSWRQRENKAKFTTPTKVHLQVFDGMPHVMTVYSFYRPVKYAYRAIADFVKHVTDHPSHVVQQDPFPAVDGAHSRPDSESEDGTDDDESVVSPGRYDNTSQTASSRLEEKRNTISETPSAPLSKKGSSNGAPDVVQGFIRERVDLKGTTRPLEPASEIPAMQLPLREIGLIKERPANRWLQGQGKWDHRFRRKAEKIVKKRIRNSEKADRIVRNATMRGLLDDLTESGPHQGDDWESRRRWGPLDLRGENPPPSAIAGRRDTSDSIALLKASIRARAGTRASNAPHAPEVTTLERVQSMADDEDPTSVPQFSVSEKQVHPNMMPMHGLNIWAGIMRIFTKKSEKGSPKSKTRRASHKKGKERDHMDVNEKQTAHQQTHTPITS</sequence>
<gene>
    <name evidence="6" type="ORF">SISNIDRAFT_423600</name>
</gene>
<keyword evidence="2 6" id="KW-0378">Hydrolase</keyword>
<feature type="domain" description="Alpha/beta hydrolase fold-3" evidence="5">
    <location>
        <begin position="169"/>
        <end position="291"/>
    </location>
</feature>
<reference evidence="6 7" key="1">
    <citation type="journal article" date="2016" name="Mol. Biol. Evol.">
        <title>Comparative Genomics of Early-Diverging Mushroom-Forming Fungi Provides Insights into the Origins of Lignocellulose Decay Capabilities.</title>
        <authorList>
            <person name="Nagy L.G."/>
            <person name="Riley R."/>
            <person name="Tritt A."/>
            <person name="Adam C."/>
            <person name="Daum C."/>
            <person name="Floudas D."/>
            <person name="Sun H."/>
            <person name="Yadav J.S."/>
            <person name="Pangilinan J."/>
            <person name="Larsson K.H."/>
            <person name="Matsuura K."/>
            <person name="Barry K."/>
            <person name="Labutti K."/>
            <person name="Kuo R."/>
            <person name="Ohm R.A."/>
            <person name="Bhattacharya S.S."/>
            <person name="Shirouzu T."/>
            <person name="Yoshinaga Y."/>
            <person name="Martin F.M."/>
            <person name="Grigoriev I.V."/>
            <person name="Hibbett D.S."/>
        </authorList>
    </citation>
    <scope>NUCLEOTIDE SEQUENCE [LARGE SCALE GENOMIC DNA]</scope>
    <source>
        <strain evidence="6 7">HHB9708</strain>
    </source>
</reference>
<dbReference type="InterPro" id="IPR029058">
    <property type="entry name" value="AB_hydrolase_fold"/>
</dbReference>
<evidence type="ECO:0000256" key="4">
    <source>
        <dbReference type="SAM" id="MobiDB-lite"/>
    </source>
</evidence>
<dbReference type="PROSITE" id="PS01173">
    <property type="entry name" value="LIPASE_GDXG_HIS"/>
    <property type="match status" value="1"/>
</dbReference>
<dbReference type="PANTHER" id="PTHR48081:SF5">
    <property type="entry name" value="ALPHA_BETA HYDROLASE FOLD-3 DOMAIN-CONTAINING PROTEIN"/>
    <property type="match status" value="1"/>
</dbReference>
<evidence type="ECO:0000259" key="5">
    <source>
        <dbReference type="Pfam" id="PF07859"/>
    </source>
</evidence>
<dbReference type="PROSITE" id="PS01174">
    <property type="entry name" value="LIPASE_GDXG_SER"/>
    <property type="match status" value="1"/>
</dbReference>
<dbReference type="OrthoDB" id="1662883at2759"/>